<reference evidence="20 21" key="1">
    <citation type="submission" date="2019-03" db="EMBL/GenBank/DDBJ databases">
        <title>Genomic Encyclopedia of Type Strains, Phase IV (KMG-IV): sequencing the most valuable type-strain genomes for metagenomic binning, comparative biology and taxonomic classification.</title>
        <authorList>
            <person name="Goeker M."/>
        </authorList>
    </citation>
    <scope>NUCLEOTIDE SEQUENCE [LARGE SCALE GENOMIC DNA]</scope>
    <source>
        <strain evidence="20 21">DSM 26752</strain>
    </source>
</reference>
<sequence>MLLPVEWLKEYVNIDEDTKTLADKLTLSGSHVESIISLDKGIRNVVVGKILKIEEHPNADKLLITTVDVGDKTLQIVTGATNLKEGDYVPVALIGAKLLDGKYIDKINFRGVDSYGMLCSLRELGFSDNIIPKYQRDGIFILKGNYKLGEDINEVLKLKDKILELEITPNRSDCLSIIGMAREVAATFNEKLNIPKIEVLNEKGNIKDYINLVKLDDKLCNRYYIRVIKDVRIEESPLWLQLRLMKAGVRPINNIVDITNYVMLEYGQPLHAYDVEKLKGNHIYVRKAKEGEKIKTIDGVERFLKSSNLVIADDEGAIGIAGVMGGMDTEVTEKTTTVLLESANFNSKSIRFTSKEFGLRTEASTRFEKGIDPNLCEIAAERVCQLIEKIGAGTVVEGNIDVFKNPVDQKIIQLRPDKVNKLLGPRLSLEDMSKYLKRLGLNVIKKDNKLEVTIPSFRLDLNSEVDLIEEIGRLHGFHNIKTKPLVGVLTRGKRPYGKIIENKARLILQGLGLNEVLTYSFGSPRVYDNLKIAKDSPLRNYIKIMNPLGEEYSAMRTTLVPNILTLLSRNYNYGVKECFVYEIGNVFIPKELPVKNLPIEKKMLAIGMYGCGDFYDIKEIIEILLERLGIRDLEFFREENNPTFHPYRTAKIYYKEQFLGVVGEIHIDVMENFDIKERVYIAYLDFDIIIEEAVLEKRYKPLPRYPAIMRDIAVVVDRDVLVGEIEKVIWENGEGLIENVRLFDIYEGDQIAKGKKSIAFSITYRSYDRTLRDDEVNRIQNNIIKDLENKFDAKLRS</sequence>
<feature type="domain" description="B5" evidence="19">
    <location>
        <begin position="407"/>
        <end position="482"/>
    </location>
</feature>
<dbReference type="GO" id="GO:0140096">
    <property type="term" value="F:catalytic activity, acting on a protein"/>
    <property type="evidence" value="ECO:0007669"/>
    <property type="project" value="UniProtKB-ARBA"/>
</dbReference>
<evidence type="ECO:0000256" key="3">
    <source>
        <dbReference type="ARBA" id="ARBA00011209"/>
    </source>
</evidence>
<evidence type="ECO:0000256" key="13">
    <source>
        <dbReference type="ARBA" id="ARBA00023146"/>
    </source>
</evidence>
<dbReference type="PROSITE" id="PS51483">
    <property type="entry name" value="B5"/>
    <property type="match status" value="1"/>
</dbReference>
<dbReference type="InterPro" id="IPR036690">
    <property type="entry name" value="Fdx_antiC-bd_sf"/>
</dbReference>
<dbReference type="Pfam" id="PF03147">
    <property type="entry name" value="FDX-ACB"/>
    <property type="match status" value="1"/>
</dbReference>
<organism evidence="20 21">
    <name type="scientific">Keratinibaculum paraultunense</name>
    <dbReference type="NCBI Taxonomy" id="1278232"/>
    <lineage>
        <taxon>Bacteria</taxon>
        <taxon>Bacillati</taxon>
        <taxon>Bacillota</taxon>
        <taxon>Tissierellia</taxon>
        <taxon>Tissierellales</taxon>
        <taxon>Tepidimicrobiaceae</taxon>
        <taxon>Keratinibaculum</taxon>
    </lineage>
</organism>
<keyword evidence="10 15" id="KW-0460">Magnesium</keyword>
<dbReference type="Pfam" id="PF17759">
    <property type="entry name" value="tRNA_synthFbeta"/>
    <property type="match status" value="1"/>
</dbReference>
<evidence type="ECO:0000259" key="18">
    <source>
        <dbReference type="PROSITE" id="PS51447"/>
    </source>
</evidence>
<dbReference type="FunFam" id="2.40.50.140:FF:000045">
    <property type="entry name" value="Phenylalanine--tRNA ligase beta subunit"/>
    <property type="match status" value="1"/>
</dbReference>
<dbReference type="PROSITE" id="PS51447">
    <property type="entry name" value="FDX_ACB"/>
    <property type="match status" value="1"/>
</dbReference>
<keyword evidence="12 15" id="KW-0648">Protein biosynthesis</keyword>
<evidence type="ECO:0000256" key="14">
    <source>
        <dbReference type="ARBA" id="ARBA00049255"/>
    </source>
</evidence>
<dbReference type="PANTHER" id="PTHR10947:SF0">
    <property type="entry name" value="PHENYLALANINE--TRNA LIGASE BETA SUBUNIT"/>
    <property type="match status" value="1"/>
</dbReference>
<dbReference type="GO" id="GO:0006432">
    <property type="term" value="P:phenylalanyl-tRNA aminoacylation"/>
    <property type="evidence" value="ECO:0007669"/>
    <property type="project" value="UniProtKB-UniRule"/>
</dbReference>
<evidence type="ECO:0000256" key="5">
    <source>
        <dbReference type="ARBA" id="ARBA00022555"/>
    </source>
</evidence>
<dbReference type="SUPFAM" id="SSF46955">
    <property type="entry name" value="Putative DNA-binding domain"/>
    <property type="match status" value="1"/>
</dbReference>
<evidence type="ECO:0000256" key="9">
    <source>
        <dbReference type="ARBA" id="ARBA00022840"/>
    </source>
</evidence>
<evidence type="ECO:0000256" key="12">
    <source>
        <dbReference type="ARBA" id="ARBA00022917"/>
    </source>
</evidence>
<dbReference type="SMART" id="SM00874">
    <property type="entry name" value="B5"/>
    <property type="match status" value="1"/>
</dbReference>
<evidence type="ECO:0000256" key="8">
    <source>
        <dbReference type="ARBA" id="ARBA00022741"/>
    </source>
</evidence>
<keyword evidence="13 15" id="KW-0030">Aminoacyl-tRNA synthetase</keyword>
<feature type="domain" description="TRNA-binding" evidence="17">
    <location>
        <begin position="39"/>
        <end position="153"/>
    </location>
</feature>
<dbReference type="GO" id="GO:0000287">
    <property type="term" value="F:magnesium ion binding"/>
    <property type="evidence" value="ECO:0007669"/>
    <property type="project" value="UniProtKB-UniRule"/>
</dbReference>
<dbReference type="NCBIfam" id="NF045760">
    <property type="entry name" value="YtpR"/>
    <property type="match status" value="1"/>
</dbReference>
<keyword evidence="11 16" id="KW-0694">RNA-binding</keyword>
<dbReference type="Pfam" id="PF03483">
    <property type="entry name" value="B3_4"/>
    <property type="match status" value="1"/>
</dbReference>
<dbReference type="PANTHER" id="PTHR10947">
    <property type="entry name" value="PHENYLALANYL-TRNA SYNTHETASE BETA CHAIN AND LEUCINE-RICH REPEAT-CONTAINING PROTEIN 47"/>
    <property type="match status" value="1"/>
</dbReference>
<dbReference type="Pfam" id="PF03484">
    <property type="entry name" value="B5"/>
    <property type="match status" value="1"/>
</dbReference>
<feature type="domain" description="FDX-ACB" evidence="18">
    <location>
        <begin position="703"/>
        <end position="796"/>
    </location>
</feature>
<dbReference type="InterPro" id="IPR005146">
    <property type="entry name" value="B3/B4_tRNA-bd"/>
</dbReference>
<comment type="subunit">
    <text evidence="3 15">Tetramer of two alpha and two beta subunits.</text>
</comment>
<name>A0A4R3KY82_9FIRM</name>
<comment type="catalytic activity">
    <reaction evidence="14 15">
        <text>tRNA(Phe) + L-phenylalanine + ATP = L-phenylalanyl-tRNA(Phe) + AMP + diphosphate + H(+)</text>
        <dbReference type="Rhea" id="RHEA:19413"/>
        <dbReference type="Rhea" id="RHEA-COMP:9668"/>
        <dbReference type="Rhea" id="RHEA-COMP:9699"/>
        <dbReference type="ChEBI" id="CHEBI:15378"/>
        <dbReference type="ChEBI" id="CHEBI:30616"/>
        <dbReference type="ChEBI" id="CHEBI:33019"/>
        <dbReference type="ChEBI" id="CHEBI:58095"/>
        <dbReference type="ChEBI" id="CHEBI:78442"/>
        <dbReference type="ChEBI" id="CHEBI:78531"/>
        <dbReference type="ChEBI" id="CHEBI:456215"/>
        <dbReference type="EC" id="6.1.1.20"/>
    </reaction>
</comment>
<comment type="cofactor">
    <cofactor evidence="15">
        <name>Mg(2+)</name>
        <dbReference type="ChEBI" id="CHEBI:18420"/>
    </cofactor>
    <text evidence="15">Binds 2 magnesium ions per tetramer.</text>
</comment>
<accession>A0A4R3KY82</accession>
<comment type="similarity">
    <text evidence="2 15">Belongs to the phenylalanyl-tRNA synthetase beta subunit family. Type 1 subfamily.</text>
</comment>
<dbReference type="SMART" id="SM00873">
    <property type="entry name" value="B3_4"/>
    <property type="match status" value="1"/>
</dbReference>
<dbReference type="GO" id="GO:0005524">
    <property type="term" value="F:ATP binding"/>
    <property type="evidence" value="ECO:0007669"/>
    <property type="project" value="UniProtKB-UniRule"/>
</dbReference>
<dbReference type="EMBL" id="SMAE01000003">
    <property type="protein sequence ID" value="TCS90902.1"/>
    <property type="molecule type" value="Genomic_DNA"/>
</dbReference>
<evidence type="ECO:0000256" key="15">
    <source>
        <dbReference type="HAMAP-Rule" id="MF_00283"/>
    </source>
</evidence>
<keyword evidence="8 15" id="KW-0547">Nucleotide-binding</keyword>
<dbReference type="InterPro" id="IPR020825">
    <property type="entry name" value="Phe-tRNA_synthase-like_B3/B4"/>
</dbReference>
<dbReference type="Gene3D" id="2.40.50.140">
    <property type="entry name" value="Nucleic acid-binding proteins"/>
    <property type="match status" value="1"/>
</dbReference>
<dbReference type="Gene3D" id="3.30.56.10">
    <property type="match status" value="2"/>
</dbReference>
<dbReference type="InterPro" id="IPR041616">
    <property type="entry name" value="PheRS_beta_core"/>
</dbReference>
<evidence type="ECO:0000256" key="2">
    <source>
        <dbReference type="ARBA" id="ARBA00008653"/>
    </source>
</evidence>
<dbReference type="InterPro" id="IPR002547">
    <property type="entry name" value="tRNA-bd_dom"/>
</dbReference>
<evidence type="ECO:0000313" key="20">
    <source>
        <dbReference type="EMBL" id="TCS90902.1"/>
    </source>
</evidence>
<dbReference type="Proteomes" id="UP000294567">
    <property type="component" value="Unassembled WGS sequence"/>
</dbReference>
<evidence type="ECO:0000256" key="4">
    <source>
        <dbReference type="ARBA" id="ARBA00022490"/>
    </source>
</evidence>
<feature type="binding site" evidence="15">
    <location>
        <position position="470"/>
    </location>
    <ligand>
        <name>Mg(2+)</name>
        <dbReference type="ChEBI" id="CHEBI:18420"/>
        <note>shared with alpha subunit</note>
    </ligand>
</feature>
<dbReference type="SUPFAM" id="SSF54991">
    <property type="entry name" value="Anticodon-binding domain of PheRS"/>
    <property type="match status" value="1"/>
</dbReference>
<dbReference type="SMART" id="SM00896">
    <property type="entry name" value="FDX-ACB"/>
    <property type="match status" value="1"/>
</dbReference>
<dbReference type="SUPFAM" id="SSF55681">
    <property type="entry name" value="Class II aaRS and biotin synthetases"/>
    <property type="match status" value="1"/>
</dbReference>
<keyword evidence="9 15" id="KW-0067">ATP-binding</keyword>
<evidence type="ECO:0000256" key="16">
    <source>
        <dbReference type="PROSITE-ProRule" id="PRU00209"/>
    </source>
</evidence>
<proteinExistence type="inferred from homology"/>
<comment type="caution">
    <text evidence="20">The sequence shown here is derived from an EMBL/GenBank/DDBJ whole genome shotgun (WGS) entry which is preliminary data.</text>
</comment>
<comment type="subcellular location">
    <subcellularLocation>
        <location evidence="1 15">Cytoplasm</location>
    </subcellularLocation>
</comment>
<dbReference type="GO" id="GO:0000049">
    <property type="term" value="F:tRNA binding"/>
    <property type="evidence" value="ECO:0007669"/>
    <property type="project" value="UniProtKB-UniRule"/>
</dbReference>
<dbReference type="CDD" id="cd00769">
    <property type="entry name" value="PheRS_beta_core"/>
    <property type="match status" value="1"/>
</dbReference>
<dbReference type="InterPro" id="IPR005147">
    <property type="entry name" value="tRNA_synthase_B5-dom"/>
</dbReference>
<dbReference type="Gene3D" id="3.30.930.10">
    <property type="entry name" value="Bira Bifunctional Protein, Domain 2"/>
    <property type="match status" value="1"/>
</dbReference>
<feature type="binding site" evidence="15">
    <location>
        <position position="460"/>
    </location>
    <ligand>
        <name>Mg(2+)</name>
        <dbReference type="ChEBI" id="CHEBI:18420"/>
        <note>shared with alpha subunit</note>
    </ligand>
</feature>
<evidence type="ECO:0000256" key="6">
    <source>
        <dbReference type="ARBA" id="ARBA00022598"/>
    </source>
</evidence>
<evidence type="ECO:0000259" key="19">
    <source>
        <dbReference type="PROSITE" id="PS51483"/>
    </source>
</evidence>
<dbReference type="EC" id="6.1.1.20" evidence="15"/>
<dbReference type="InterPro" id="IPR012340">
    <property type="entry name" value="NA-bd_OB-fold"/>
</dbReference>
<dbReference type="Pfam" id="PF01588">
    <property type="entry name" value="tRNA_bind"/>
    <property type="match status" value="1"/>
</dbReference>
<dbReference type="InterPro" id="IPR045060">
    <property type="entry name" value="Phe-tRNA-ligase_IIc_bsu"/>
</dbReference>
<evidence type="ECO:0000313" key="21">
    <source>
        <dbReference type="Proteomes" id="UP000294567"/>
    </source>
</evidence>
<evidence type="ECO:0000259" key="17">
    <source>
        <dbReference type="PROSITE" id="PS50886"/>
    </source>
</evidence>
<dbReference type="OrthoDB" id="9805455at2"/>
<dbReference type="InterPro" id="IPR004532">
    <property type="entry name" value="Phe-tRNA-ligase_IIc_bsu_bact"/>
</dbReference>
<dbReference type="InterPro" id="IPR009061">
    <property type="entry name" value="DNA-bd_dom_put_sf"/>
</dbReference>
<gene>
    <name evidence="15" type="primary">pheT</name>
    <name evidence="20" type="ORF">EDD65_103219</name>
</gene>
<evidence type="ECO:0000256" key="1">
    <source>
        <dbReference type="ARBA" id="ARBA00004496"/>
    </source>
</evidence>
<keyword evidence="5 16" id="KW-0820">tRNA-binding</keyword>
<protein>
    <recommendedName>
        <fullName evidence="15">Phenylalanine--tRNA ligase beta subunit</fullName>
        <ecNumber evidence="15">6.1.1.20</ecNumber>
    </recommendedName>
    <alternativeName>
        <fullName evidence="15">Phenylalanyl-tRNA synthetase beta subunit</fullName>
        <shortName evidence="15">PheRS</shortName>
    </alternativeName>
</protein>
<dbReference type="Gene3D" id="3.50.40.10">
    <property type="entry name" value="Phenylalanyl-trna Synthetase, Chain B, domain 3"/>
    <property type="match status" value="1"/>
</dbReference>
<dbReference type="SUPFAM" id="SSF50249">
    <property type="entry name" value="Nucleic acid-binding proteins"/>
    <property type="match status" value="1"/>
</dbReference>
<evidence type="ECO:0000256" key="7">
    <source>
        <dbReference type="ARBA" id="ARBA00022723"/>
    </source>
</evidence>
<keyword evidence="21" id="KW-1185">Reference proteome</keyword>
<keyword evidence="6 15" id="KW-0436">Ligase</keyword>
<evidence type="ECO:0000256" key="11">
    <source>
        <dbReference type="ARBA" id="ARBA00022884"/>
    </source>
</evidence>
<dbReference type="RefSeq" id="WP_132026657.1">
    <property type="nucleotide sequence ID" value="NZ_CP068564.1"/>
</dbReference>
<dbReference type="FunFam" id="3.30.70.380:FF:000001">
    <property type="entry name" value="Phenylalanine--tRNA ligase beta subunit"/>
    <property type="match status" value="1"/>
</dbReference>
<dbReference type="InterPro" id="IPR005121">
    <property type="entry name" value="Fdx_antiC-bd"/>
</dbReference>
<dbReference type="PROSITE" id="PS50886">
    <property type="entry name" value="TRBD"/>
    <property type="match status" value="1"/>
</dbReference>
<dbReference type="AlphaFoldDB" id="A0A4R3KY82"/>
<dbReference type="GO" id="GO:0009328">
    <property type="term" value="C:phenylalanine-tRNA ligase complex"/>
    <property type="evidence" value="ECO:0007669"/>
    <property type="project" value="TreeGrafter"/>
</dbReference>
<dbReference type="GO" id="GO:0004826">
    <property type="term" value="F:phenylalanine-tRNA ligase activity"/>
    <property type="evidence" value="ECO:0007669"/>
    <property type="project" value="UniProtKB-UniRule"/>
</dbReference>
<dbReference type="HAMAP" id="MF_00283">
    <property type="entry name" value="Phe_tRNA_synth_beta1"/>
    <property type="match status" value="1"/>
</dbReference>
<dbReference type="CDD" id="cd02796">
    <property type="entry name" value="tRNA_bind_bactPheRS"/>
    <property type="match status" value="1"/>
</dbReference>
<dbReference type="InterPro" id="IPR033714">
    <property type="entry name" value="tRNA_bind_bactPheRS"/>
</dbReference>
<keyword evidence="7 15" id="KW-0479">Metal-binding</keyword>
<dbReference type="GO" id="GO:0016740">
    <property type="term" value="F:transferase activity"/>
    <property type="evidence" value="ECO:0007669"/>
    <property type="project" value="UniProtKB-ARBA"/>
</dbReference>
<dbReference type="InterPro" id="IPR045864">
    <property type="entry name" value="aa-tRNA-synth_II/BPL/LPL"/>
</dbReference>
<feature type="binding site" evidence="15">
    <location>
        <position position="466"/>
    </location>
    <ligand>
        <name>Mg(2+)</name>
        <dbReference type="ChEBI" id="CHEBI:18420"/>
        <note>shared with alpha subunit</note>
    </ligand>
</feature>
<dbReference type="FunFam" id="3.50.40.10:FF:000001">
    <property type="entry name" value="Phenylalanine--tRNA ligase beta subunit"/>
    <property type="match status" value="1"/>
</dbReference>
<dbReference type="SUPFAM" id="SSF56037">
    <property type="entry name" value="PheT/TilS domain"/>
    <property type="match status" value="1"/>
</dbReference>
<keyword evidence="4 15" id="KW-0963">Cytoplasm</keyword>
<evidence type="ECO:0000256" key="10">
    <source>
        <dbReference type="ARBA" id="ARBA00022842"/>
    </source>
</evidence>
<dbReference type="Gene3D" id="3.30.70.380">
    <property type="entry name" value="Ferrodoxin-fold anticodon-binding domain"/>
    <property type="match status" value="1"/>
</dbReference>
<feature type="binding site" evidence="15">
    <location>
        <position position="469"/>
    </location>
    <ligand>
        <name>Mg(2+)</name>
        <dbReference type="ChEBI" id="CHEBI:18420"/>
        <note>shared with alpha subunit</note>
    </ligand>
</feature>
<dbReference type="NCBIfam" id="TIGR00472">
    <property type="entry name" value="pheT_bact"/>
    <property type="match status" value="1"/>
</dbReference>